<dbReference type="AlphaFoldDB" id="D5SW68"/>
<dbReference type="SUPFAM" id="SSF53649">
    <property type="entry name" value="Alkaline phosphatase-like"/>
    <property type="match status" value="1"/>
</dbReference>
<evidence type="ECO:0000259" key="9">
    <source>
        <dbReference type="Pfam" id="PF00884"/>
    </source>
</evidence>
<name>D5SW68_PLAL2</name>
<evidence type="ECO:0000313" key="11">
    <source>
        <dbReference type="Proteomes" id="UP000002220"/>
    </source>
</evidence>
<evidence type="ECO:0000256" key="5">
    <source>
        <dbReference type="ARBA" id="ARBA00022801"/>
    </source>
</evidence>
<proteinExistence type="inferred from homology"/>
<keyword evidence="11" id="KW-1185">Reference proteome</keyword>
<dbReference type="Gene3D" id="3.30.1120.10">
    <property type="match status" value="1"/>
</dbReference>
<dbReference type="InterPro" id="IPR050738">
    <property type="entry name" value="Sulfatase"/>
</dbReference>
<dbReference type="GO" id="GO:0046872">
    <property type="term" value="F:metal ion binding"/>
    <property type="evidence" value="ECO:0007669"/>
    <property type="project" value="UniProtKB-KW"/>
</dbReference>
<dbReference type="PANTHER" id="PTHR42693">
    <property type="entry name" value="ARYLSULFATASE FAMILY MEMBER"/>
    <property type="match status" value="1"/>
</dbReference>
<evidence type="ECO:0000256" key="2">
    <source>
        <dbReference type="ARBA" id="ARBA00008779"/>
    </source>
</evidence>
<dbReference type="Proteomes" id="UP000002220">
    <property type="component" value="Chromosome"/>
</dbReference>
<sequence length="631" mass="69079" precursor="true">MTKHLLLSVLVFLCGIAVNFAQASEANPPSAPRQNRPNIVVILADDLGWADLGCYGNPFHKTPHLDQLARDGIRCTQAYAACPVCSPTRAALLTGQNPARLHLTDWLPGRGNRNDQALRVPEIRNSLPQGIMTLPGVLKSNGYQTCSIGKWHLGGGASGPLQHGFHEQIAGDERGSPARWFAPFGPQAATNGEKDRQGKPIPGLEDIPDGKYLTDALADKAVAFIEKQTAEKPFFLYLPHFAVHTPMNAPEETIQKFRDNKPPGVVRNEIYAAMLYHLDAAVGKVMNSLTEKGFAKNTIVVFTSDNGGLATIEGKNTPATINAPLREGKGWLYEGGIRVPLIVSFPKHIPDGSTTDVPMTTLDLLPSLLSLAGIQYQVDANSPLDGMNISDIWTGNATPELKKAAFERPLYWHYPHYANQGGFPGGVIRQGPWKYIENYQTGRKELFLVDKDPGEGRNRAPDEPEKITQFAAQLAAWKQSISAQETVPNPDYIPNPPHAKTGVISIPAKSAQVYGRQLRYEPLPHKQTVGFWVEKDDYVVFPLTVTKPGNYRLRVFQGCGKGSGGAIVEARIKDSSLTFVVEETGHFQNFVWRDVGELKIDDIGQQEISLKAVSKPGIAVGDFRALELIPQ</sequence>
<evidence type="ECO:0000256" key="6">
    <source>
        <dbReference type="ARBA" id="ARBA00022837"/>
    </source>
</evidence>
<evidence type="ECO:0000256" key="7">
    <source>
        <dbReference type="SAM" id="MobiDB-lite"/>
    </source>
</evidence>
<organism evidence="10 11">
    <name type="scientific">Planctopirus limnophila (strain ATCC 43296 / DSM 3776 / IFAM 1008 / Mu 290)</name>
    <name type="common">Planctomyces limnophilus</name>
    <dbReference type="NCBI Taxonomy" id="521674"/>
    <lineage>
        <taxon>Bacteria</taxon>
        <taxon>Pseudomonadati</taxon>
        <taxon>Planctomycetota</taxon>
        <taxon>Planctomycetia</taxon>
        <taxon>Planctomycetales</taxon>
        <taxon>Planctomycetaceae</taxon>
        <taxon>Planctopirus</taxon>
    </lineage>
</organism>
<evidence type="ECO:0000256" key="4">
    <source>
        <dbReference type="ARBA" id="ARBA00022729"/>
    </source>
</evidence>
<feature type="region of interest" description="Disordered" evidence="7">
    <location>
        <begin position="185"/>
        <end position="205"/>
    </location>
</feature>
<dbReference type="PANTHER" id="PTHR42693:SF42">
    <property type="entry name" value="ARYLSULFATASE G"/>
    <property type="match status" value="1"/>
</dbReference>
<dbReference type="OrthoDB" id="9783154at2"/>
<keyword evidence="3" id="KW-0479">Metal-binding</keyword>
<dbReference type="CDD" id="cd16144">
    <property type="entry name" value="ARS_like"/>
    <property type="match status" value="1"/>
</dbReference>
<dbReference type="HOGENOM" id="CLU_006332_10_4_0"/>
<dbReference type="EMBL" id="CP001744">
    <property type="protein sequence ID" value="ADG67353.1"/>
    <property type="molecule type" value="Genomic_DNA"/>
</dbReference>
<accession>D5SW68</accession>
<dbReference type="Pfam" id="PF00884">
    <property type="entry name" value="Sulfatase"/>
    <property type="match status" value="1"/>
</dbReference>
<comment type="cofactor">
    <cofactor evidence="1">
        <name>Ca(2+)</name>
        <dbReference type="ChEBI" id="CHEBI:29108"/>
    </cofactor>
</comment>
<dbReference type="InterPro" id="IPR000917">
    <property type="entry name" value="Sulfatase_N"/>
</dbReference>
<keyword evidence="6" id="KW-0106">Calcium</keyword>
<dbReference type="Gene3D" id="3.40.720.10">
    <property type="entry name" value="Alkaline Phosphatase, subunit A"/>
    <property type="match status" value="1"/>
</dbReference>
<dbReference type="STRING" id="521674.Plim_1520"/>
<dbReference type="CDD" id="cd02795">
    <property type="entry name" value="CBM6-CBM35-CBM36_like"/>
    <property type="match status" value="1"/>
</dbReference>
<keyword evidence="4 8" id="KW-0732">Signal</keyword>
<protein>
    <submittedName>
        <fullName evidence="10">Sulfatase</fullName>
    </submittedName>
</protein>
<dbReference type="PROSITE" id="PS00523">
    <property type="entry name" value="SULFATASE_1"/>
    <property type="match status" value="1"/>
</dbReference>
<comment type="similarity">
    <text evidence="2">Belongs to the sulfatase family.</text>
</comment>
<feature type="domain" description="Sulfatase N-terminal" evidence="9">
    <location>
        <begin position="37"/>
        <end position="374"/>
    </location>
</feature>
<dbReference type="PROSITE" id="PS00149">
    <property type="entry name" value="SULFATASE_2"/>
    <property type="match status" value="1"/>
</dbReference>
<dbReference type="eggNOG" id="COG3119">
    <property type="taxonomic scope" value="Bacteria"/>
</dbReference>
<dbReference type="InterPro" id="IPR024607">
    <property type="entry name" value="Sulfatase_CS"/>
</dbReference>
<evidence type="ECO:0000256" key="1">
    <source>
        <dbReference type="ARBA" id="ARBA00001913"/>
    </source>
</evidence>
<reference evidence="10 11" key="1">
    <citation type="journal article" date="2010" name="Stand. Genomic Sci.">
        <title>Complete genome sequence of Planctomyces limnophilus type strain (Mu 290).</title>
        <authorList>
            <person name="Labutti K."/>
            <person name="Sikorski J."/>
            <person name="Schneider S."/>
            <person name="Nolan M."/>
            <person name="Lucas S."/>
            <person name="Glavina Del Rio T."/>
            <person name="Tice H."/>
            <person name="Cheng J.F."/>
            <person name="Goodwin L."/>
            <person name="Pitluck S."/>
            <person name="Liolios K."/>
            <person name="Ivanova N."/>
            <person name="Mavromatis K."/>
            <person name="Mikhailova N."/>
            <person name="Pati A."/>
            <person name="Chen A."/>
            <person name="Palaniappan K."/>
            <person name="Land M."/>
            <person name="Hauser L."/>
            <person name="Chang Y.J."/>
            <person name="Jeffries C.D."/>
            <person name="Tindall B.J."/>
            <person name="Rohde M."/>
            <person name="Goker M."/>
            <person name="Woyke T."/>
            <person name="Bristow J."/>
            <person name="Eisen J.A."/>
            <person name="Markowitz V."/>
            <person name="Hugenholtz P."/>
            <person name="Kyrpides N.C."/>
            <person name="Klenk H.P."/>
            <person name="Lapidus A."/>
        </authorList>
    </citation>
    <scope>NUCLEOTIDE SEQUENCE [LARGE SCALE GENOMIC DNA]</scope>
    <source>
        <strain evidence="11">ATCC 43296 / DSM 3776 / IFAM 1008 / 290</strain>
    </source>
</reference>
<gene>
    <name evidence="10" type="ordered locus">Plim_1520</name>
</gene>
<evidence type="ECO:0000313" key="10">
    <source>
        <dbReference type="EMBL" id="ADG67353.1"/>
    </source>
</evidence>
<dbReference type="KEGG" id="plm:Plim_1520"/>
<dbReference type="InterPro" id="IPR017850">
    <property type="entry name" value="Alkaline_phosphatase_core_sf"/>
</dbReference>
<dbReference type="GO" id="GO:0004065">
    <property type="term" value="F:arylsulfatase activity"/>
    <property type="evidence" value="ECO:0007669"/>
    <property type="project" value="TreeGrafter"/>
</dbReference>
<evidence type="ECO:0000256" key="8">
    <source>
        <dbReference type="SAM" id="SignalP"/>
    </source>
</evidence>
<feature type="signal peptide" evidence="8">
    <location>
        <begin position="1"/>
        <end position="23"/>
    </location>
</feature>
<feature type="chain" id="PRO_5003076573" evidence="8">
    <location>
        <begin position="24"/>
        <end position="631"/>
    </location>
</feature>
<evidence type="ECO:0000256" key="3">
    <source>
        <dbReference type="ARBA" id="ARBA00022723"/>
    </source>
</evidence>
<keyword evidence="5" id="KW-0378">Hydrolase</keyword>